<evidence type="ECO:0000256" key="1">
    <source>
        <dbReference type="ARBA" id="ARBA00004370"/>
    </source>
</evidence>
<name>A0A077S589_WHEAT</name>
<dbReference type="EMBL" id="HG670306">
    <property type="protein sequence ID" value="CDM85109.1"/>
    <property type="molecule type" value="Genomic_DNA"/>
</dbReference>
<evidence type="ECO:0000313" key="5">
    <source>
        <dbReference type="EMBL" id="CDM85109.1"/>
    </source>
</evidence>
<evidence type="ECO:0000256" key="2">
    <source>
        <dbReference type="ARBA" id="ARBA00023136"/>
    </source>
</evidence>
<dbReference type="HOGENOM" id="CLU_1252338_0_0_1"/>
<dbReference type="PANTHER" id="PTHR31415">
    <property type="entry name" value="OS05G0367900 PROTEIN"/>
    <property type="match status" value="1"/>
</dbReference>
<feature type="compositionally biased region" description="Low complexity" evidence="3">
    <location>
        <begin position="28"/>
        <end position="41"/>
    </location>
</feature>
<organism evidence="5">
    <name type="scientific">Triticum aestivum</name>
    <name type="common">Wheat</name>
    <dbReference type="NCBI Taxonomy" id="4565"/>
    <lineage>
        <taxon>Eukaryota</taxon>
        <taxon>Viridiplantae</taxon>
        <taxon>Streptophyta</taxon>
        <taxon>Embryophyta</taxon>
        <taxon>Tracheophyta</taxon>
        <taxon>Spermatophyta</taxon>
        <taxon>Magnoliopsida</taxon>
        <taxon>Liliopsida</taxon>
        <taxon>Poales</taxon>
        <taxon>Poaceae</taxon>
        <taxon>BOP clade</taxon>
        <taxon>Pooideae</taxon>
        <taxon>Triticodae</taxon>
        <taxon>Triticeae</taxon>
        <taxon>Triticinae</taxon>
        <taxon>Triticum</taxon>
    </lineage>
</organism>
<comment type="subcellular location">
    <subcellularLocation>
        <location evidence="1">Membrane</location>
    </subcellularLocation>
</comment>
<dbReference type="PANTHER" id="PTHR31415:SF122">
    <property type="entry name" value="OS01G0864632 PROTEIN"/>
    <property type="match status" value="1"/>
</dbReference>
<evidence type="ECO:0000256" key="4">
    <source>
        <dbReference type="SAM" id="Phobius"/>
    </source>
</evidence>
<keyword evidence="4" id="KW-0812">Transmembrane</keyword>
<evidence type="ECO:0000256" key="3">
    <source>
        <dbReference type="SAM" id="MobiDB-lite"/>
    </source>
</evidence>
<sequence>MQQQPPREIHAYGYSIGAAPAHGIGVVPAPADASPSPNHDQPQPPPPRRRLSPFRIFILAFVGACALAGVVVLLVAVHTATLSSWFVANSTTAPPVLSFNLTAVLIITNPNRRVAVYYDLLHAKGIYHGRSFERITLPMSLEAANCADRVWAVLQGTLADDLTAAVFLVDMWLDGKVRYKYGGVMTTSASTLSVKCRRCCSSWCHRGGSSVS</sequence>
<feature type="transmembrane region" description="Helical" evidence="4">
    <location>
        <begin position="86"/>
        <end position="107"/>
    </location>
</feature>
<dbReference type="GO" id="GO:0098542">
    <property type="term" value="P:defense response to other organism"/>
    <property type="evidence" value="ECO:0007669"/>
    <property type="project" value="InterPro"/>
</dbReference>
<dbReference type="AlphaFoldDB" id="A0A077S589"/>
<proteinExistence type="predicted"/>
<dbReference type="GO" id="GO:0016020">
    <property type="term" value="C:membrane"/>
    <property type="evidence" value="ECO:0007669"/>
    <property type="project" value="UniProtKB-SubCell"/>
</dbReference>
<dbReference type="InterPro" id="IPR044839">
    <property type="entry name" value="NDR1-like"/>
</dbReference>
<feature type="region of interest" description="Disordered" evidence="3">
    <location>
        <begin position="25"/>
        <end position="47"/>
    </location>
</feature>
<keyword evidence="4" id="KW-1133">Transmembrane helix</keyword>
<accession>A0A077S589</accession>
<gene>
    <name evidence="5" type="ORF">TRAES_3BF019300150CFD_c1</name>
</gene>
<protein>
    <recommendedName>
        <fullName evidence="6">Late embryogenesis abundant protein LEA-2 subgroup domain-containing protein</fullName>
    </recommendedName>
</protein>
<keyword evidence="2 4" id="KW-0472">Membrane</keyword>
<feature type="transmembrane region" description="Helical" evidence="4">
    <location>
        <begin position="56"/>
        <end position="80"/>
    </location>
</feature>
<evidence type="ECO:0008006" key="6">
    <source>
        <dbReference type="Google" id="ProtNLM"/>
    </source>
</evidence>
<reference evidence="5" key="1">
    <citation type="journal article" date="2014" name="Science">
        <title>Structural and functional partitioning of bread wheat chromosome 3B.</title>
        <authorList>
            <person name="Choulet F."/>
            <person name="Alberti A."/>
            <person name="Theil S."/>
            <person name="Glover N."/>
            <person name="Barbe V."/>
            <person name="Daron J."/>
            <person name="Pingault L."/>
            <person name="Sourdille P."/>
            <person name="Couloux A."/>
            <person name="Paux E."/>
            <person name="Leroy P."/>
            <person name="Mangenot S."/>
            <person name="Guilhot N."/>
            <person name="Le Gouis J."/>
            <person name="Balfourier F."/>
            <person name="Alaux M."/>
            <person name="Jamilloux V."/>
            <person name="Poulain J."/>
            <person name="Durand C."/>
            <person name="Bellec A."/>
            <person name="Gaspin C."/>
            <person name="Safar J."/>
            <person name="Dolezel J."/>
            <person name="Rogers J."/>
            <person name="Vandepoele K."/>
            <person name="Aury J.M."/>
            <person name="Mayer K."/>
            <person name="Berges H."/>
            <person name="Quesneville H."/>
            <person name="Wincker P."/>
            <person name="Feuillet C."/>
        </authorList>
    </citation>
    <scope>NUCLEOTIDE SEQUENCE</scope>
</reference>